<dbReference type="InterPro" id="IPR013083">
    <property type="entry name" value="Znf_RING/FYVE/PHD"/>
</dbReference>
<dbReference type="Pfam" id="PF01363">
    <property type="entry name" value="FYVE"/>
    <property type="match status" value="1"/>
</dbReference>
<name>E2AKW3_CAMFO</name>
<keyword evidence="3 5" id="KW-0863">Zinc-finger</keyword>
<protein>
    <submittedName>
        <fullName evidence="8">Zinc finger FYVE domain-containing protein 26</fullName>
    </submittedName>
</protein>
<dbReference type="InParanoid" id="E2AKW3"/>
<dbReference type="GO" id="GO:0008270">
    <property type="term" value="F:zinc ion binding"/>
    <property type="evidence" value="ECO:0007669"/>
    <property type="project" value="UniProtKB-KW"/>
</dbReference>
<gene>
    <name evidence="8" type="ORF">EAG_09183</name>
</gene>
<keyword evidence="9" id="KW-1185">Reference proteome</keyword>
<evidence type="ECO:0000256" key="4">
    <source>
        <dbReference type="ARBA" id="ARBA00022833"/>
    </source>
</evidence>
<evidence type="ECO:0000256" key="2">
    <source>
        <dbReference type="ARBA" id="ARBA00022723"/>
    </source>
</evidence>
<evidence type="ECO:0000259" key="7">
    <source>
        <dbReference type="PROSITE" id="PS50178"/>
    </source>
</evidence>
<dbReference type="PANTHER" id="PTHR46591">
    <property type="entry name" value="ZINC FINGER FYVE DOMAIN-CONTAINING PROTEIN 26"/>
    <property type="match status" value="1"/>
</dbReference>
<keyword evidence="2" id="KW-0479">Metal-binding</keyword>
<dbReference type="Pfam" id="PF04784">
    <property type="entry name" value="DUF547"/>
    <property type="match status" value="1"/>
</dbReference>
<feature type="domain" description="FYVE-type" evidence="7">
    <location>
        <begin position="1012"/>
        <end position="1073"/>
    </location>
</feature>
<dbReference type="Pfam" id="PF25569">
    <property type="entry name" value="TPR_ZFYVE26"/>
    <property type="match status" value="1"/>
</dbReference>
<dbReference type="FunCoup" id="E2AKW3">
    <property type="interactions" value="23"/>
</dbReference>
<reference evidence="8 9" key="1">
    <citation type="journal article" date="2010" name="Science">
        <title>Genomic comparison of the ants Camponotus floridanus and Harpegnathos saltator.</title>
        <authorList>
            <person name="Bonasio R."/>
            <person name="Zhang G."/>
            <person name="Ye C."/>
            <person name="Mutti N.S."/>
            <person name="Fang X."/>
            <person name="Qin N."/>
            <person name="Donahue G."/>
            <person name="Yang P."/>
            <person name="Li Q."/>
            <person name="Li C."/>
            <person name="Zhang P."/>
            <person name="Huang Z."/>
            <person name="Berger S.L."/>
            <person name="Reinberg D."/>
            <person name="Wang J."/>
            <person name="Liebig J."/>
        </authorList>
    </citation>
    <scope>NUCLEOTIDE SEQUENCE [LARGE SCALE GENOMIC DNA]</scope>
    <source>
        <strain evidence="9">C129</strain>
    </source>
</reference>
<feature type="region of interest" description="Disordered" evidence="6">
    <location>
        <begin position="100"/>
        <end position="123"/>
    </location>
</feature>
<dbReference type="SMART" id="SM00064">
    <property type="entry name" value="FYVE"/>
    <property type="match status" value="1"/>
</dbReference>
<dbReference type="GO" id="GO:0005813">
    <property type="term" value="C:centrosome"/>
    <property type="evidence" value="ECO:0007669"/>
    <property type="project" value="TreeGrafter"/>
</dbReference>
<dbReference type="PANTHER" id="PTHR46591:SF1">
    <property type="entry name" value="ZINC FINGER FYVE DOMAIN-CONTAINING PROTEIN 26"/>
    <property type="match status" value="1"/>
</dbReference>
<dbReference type="SUPFAM" id="SSF57903">
    <property type="entry name" value="FYVE/PHD zinc finger"/>
    <property type="match status" value="1"/>
</dbReference>
<dbReference type="EMBL" id="GL440425">
    <property type="protein sequence ID" value="EFN65880.1"/>
    <property type="molecule type" value="Genomic_DNA"/>
</dbReference>
<dbReference type="InterPro" id="IPR028730">
    <property type="entry name" value="ZFYVE26"/>
</dbReference>
<feature type="compositionally biased region" description="Basic and acidic residues" evidence="6">
    <location>
        <begin position="100"/>
        <end position="110"/>
    </location>
</feature>
<dbReference type="OrthoDB" id="1936617at2759"/>
<proteinExistence type="predicted"/>
<organism evidence="9">
    <name type="scientific">Camponotus floridanus</name>
    <name type="common">Florida carpenter ant</name>
    <dbReference type="NCBI Taxonomy" id="104421"/>
    <lineage>
        <taxon>Eukaryota</taxon>
        <taxon>Metazoa</taxon>
        <taxon>Ecdysozoa</taxon>
        <taxon>Arthropoda</taxon>
        <taxon>Hexapoda</taxon>
        <taxon>Insecta</taxon>
        <taxon>Pterygota</taxon>
        <taxon>Neoptera</taxon>
        <taxon>Endopterygota</taxon>
        <taxon>Hymenoptera</taxon>
        <taxon>Apocrita</taxon>
        <taxon>Aculeata</taxon>
        <taxon>Formicoidea</taxon>
        <taxon>Formicidae</taxon>
        <taxon>Formicinae</taxon>
        <taxon>Camponotus</taxon>
    </lineage>
</organism>
<dbReference type="GO" id="GO:0000724">
    <property type="term" value="P:double-strand break repair via homologous recombination"/>
    <property type="evidence" value="ECO:0007669"/>
    <property type="project" value="InterPro"/>
</dbReference>
<dbReference type="PROSITE" id="PS50178">
    <property type="entry name" value="ZF_FYVE"/>
    <property type="match status" value="1"/>
</dbReference>
<dbReference type="InterPro" id="IPR017455">
    <property type="entry name" value="Znf_FYVE-rel"/>
</dbReference>
<evidence type="ECO:0000313" key="8">
    <source>
        <dbReference type="EMBL" id="EFN65880.1"/>
    </source>
</evidence>
<dbReference type="InterPro" id="IPR057946">
    <property type="entry name" value="TPR_ZFYVE26"/>
</dbReference>
<dbReference type="Gene3D" id="3.30.40.10">
    <property type="entry name" value="Zinc/RING finger domain, C3HC4 (zinc finger)"/>
    <property type="match status" value="1"/>
</dbReference>
<dbReference type="InterPro" id="IPR011011">
    <property type="entry name" value="Znf_FYVE_PHD"/>
</dbReference>
<keyword evidence="1" id="KW-0597">Phosphoprotein</keyword>
<dbReference type="OMA" id="CSQHRMQ"/>
<dbReference type="STRING" id="104421.E2AKW3"/>
<evidence type="ECO:0000256" key="5">
    <source>
        <dbReference type="PROSITE-ProRule" id="PRU00091"/>
    </source>
</evidence>
<keyword evidence="4" id="KW-0862">Zinc</keyword>
<evidence type="ECO:0000256" key="1">
    <source>
        <dbReference type="ARBA" id="ARBA00022553"/>
    </source>
</evidence>
<dbReference type="InterPro" id="IPR000306">
    <property type="entry name" value="Znf_FYVE"/>
</dbReference>
<evidence type="ECO:0000256" key="6">
    <source>
        <dbReference type="SAM" id="MobiDB-lite"/>
    </source>
</evidence>
<sequence length="1740" mass="202230">MLHYLWDSTLVATQEIDRLQTLGLEEAQQLRENISILTTTLMDAKWKLKFYMKSHFIVNIGILQDESDSFTNKLEPVMSDKLNFPHHIKEDTFFYKDDNTSDETKIKSDSSSESGLLGSNRRRKRSKINTATADFVAIKKESSFINLMLASKESLVLHCLWRSDFQKAREIIEIFHIENTQVDGEIRFSEAFYTFKQDISKYIDTSDTIDFSKKNLGTSTLENIRLITQEAVQSSKHIKQLETFLASQELHLRMLNTDLLTSKKMLTFSVLDLSLTIGETYQISNDANIVTVFDLLKTPLYCYFGYQIFDLKIEPDKLETIASNLQNVKNVMEPNQCISEILTELLQVLYDVSSERSRLDNSCLRNISNHMAVRAVLNKTSSLANLDLSELSVGNETLTFFLNVWNVMFLHANLDVWSNDPPFDSLRRTVSLMSIGYMIGDLGLVTLATLRSKLLGYHANDLKFLMSVEELNELAWQDLDLVQNPRVIFAMANELYGTPEIRVYEAEKLDTNLNDAMRDYVSYYSSAVLFDDNDLTNNPTMKRKISFIDITQQYHHYANIDINIKNLLPTDGFKILNKNIDYIACDYTYEVVLKYSEHDISRIRTTNTMEPSLWQIRMLRPSLLQYLERHCWLLSYLVQRMHNENSTILENNYDNIKCTVCLENLLNSSWIDKLKLLFDNNQTLTAIHDSISVHKLWRYFDHKRDHNMQNSLEILNALADSVIKHDTELQRFKDLILSHILSNSDVLSVMNMLQYLYQIKDIHILVQTTLHNVNKWSINVCEHALYHALQHEHNYKLPAYYQFELCLEWLECQAFSLKIQSPMIQDFLIGLLKNKQQDFQQALKFLQTLPLSQSVKICKGILKRLESISALQFVTNYLLEYSKVTDQSKYKQILISLEILKMLENKDRTLYIHLIKEPLLILEQLLMNCKIESIQKILNMLHGNLQHVDIDMGNFDKIIRFYARKSLDLRVSVQRDGIESKTKNIPQSNVEAENNEFIMPVNVPTKEEWVPNDKARECSCCKAVIFSMFNRRHHCRRCGRVVCAMCSQHRMQVAGYPSSVFVRICDDCKRQTVLQMHATQSVSSTSNSEMFDCWRLTKDERHNRTIREEFSFEYAPNISLCLAILNLHSDHKMYTSFLLDRCDEMKQLLLPVSGRINPEVDHAVIIKMIRSLLVAAKVKCAKLGFNTGLTHCDRFLSQVDLITTLIQSDCLALIPTDDLDEHTLRKLRDLLTEKEQWTLALDVSTKAGLDTQGVWAAWGKACLKIGYLDQAREKFHHCLDKIVYEDFDDWVVLSYSKEFEKHRRESTESNTTVVKNNKILDEKKKEGDDYWKRKEYSKCLRPLKDPPLLTELLQILDNLSVHRFRIQQSSQSTSDVTQEIFHTLNNLKALTQNQFNTKYLTPVNLTVYYQESLYYLLTYGSYSSILQFFLKHKEFDKCLIQLFMKDCIRASMTCIHFYTSEINSYLDLHNRAHFLQDAQKHLESELQIESLSKKRKGTNFAHSSQSILTMEMEPSEIDRHINTICRQMEITKFLANCERENRAPTEFLNLFPNIDSDESQTFELPTLFGNQQQKIHLAVLAILCGRDIEEGFGIAFRIIQDYNLPQQKIYSLAGHVLTLKNDITAIEQLIKCCRSSGTPNAHVISDHVLTHCMKLLSNRLYSEQNPVLKNHIDTLIKLIIDVKLRINAYIESKQLKAAYLLAVKHSRTQDIKRILKESDRLGQNAIKTICLKWLQQEPKK</sequence>
<dbReference type="InterPro" id="IPR006869">
    <property type="entry name" value="DUF547"/>
</dbReference>
<dbReference type="Proteomes" id="UP000000311">
    <property type="component" value="Unassembled WGS sequence"/>
</dbReference>
<dbReference type="GO" id="GO:0032266">
    <property type="term" value="F:phosphatidylinositol-3-phosphate binding"/>
    <property type="evidence" value="ECO:0007669"/>
    <property type="project" value="InterPro"/>
</dbReference>
<evidence type="ECO:0000256" key="3">
    <source>
        <dbReference type="ARBA" id="ARBA00022771"/>
    </source>
</evidence>
<dbReference type="GO" id="GO:0005765">
    <property type="term" value="C:lysosomal membrane"/>
    <property type="evidence" value="ECO:0007669"/>
    <property type="project" value="TreeGrafter"/>
</dbReference>
<dbReference type="GO" id="GO:0000281">
    <property type="term" value="P:mitotic cytokinesis"/>
    <property type="evidence" value="ECO:0007669"/>
    <property type="project" value="InterPro"/>
</dbReference>
<dbReference type="GO" id="GO:0032465">
    <property type="term" value="P:regulation of cytokinesis"/>
    <property type="evidence" value="ECO:0007669"/>
    <property type="project" value="TreeGrafter"/>
</dbReference>
<dbReference type="GO" id="GO:0030496">
    <property type="term" value="C:midbody"/>
    <property type="evidence" value="ECO:0007669"/>
    <property type="project" value="TreeGrafter"/>
</dbReference>
<accession>E2AKW3</accession>
<evidence type="ECO:0000313" key="9">
    <source>
        <dbReference type="Proteomes" id="UP000000311"/>
    </source>
</evidence>